<dbReference type="Pfam" id="PF07660">
    <property type="entry name" value="STN"/>
    <property type="match status" value="1"/>
</dbReference>
<evidence type="ECO:0000256" key="7">
    <source>
        <dbReference type="ARBA" id="ARBA00023237"/>
    </source>
</evidence>
<dbReference type="PROSITE" id="PS52016">
    <property type="entry name" value="TONB_DEPENDENT_REC_3"/>
    <property type="match status" value="1"/>
</dbReference>
<dbReference type="RefSeq" id="WP_183668919.1">
    <property type="nucleotide sequence ID" value="NZ_BMPB01000004.1"/>
</dbReference>
<dbReference type="Proteomes" id="UP000533637">
    <property type="component" value="Unassembled WGS sequence"/>
</dbReference>
<evidence type="ECO:0000313" key="11">
    <source>
        <dbReference type="EMBL" id="MBB4620792.1"/>
    </source>
</evidence>
<dbReference type="InterPro" id="IPR008969">
    <property type="entry name" value="CarboxyPept-like_regulatory"/>
</dbReference>
<evidence type="ECO:0000259" key="10">
    <source>
        <dbReference type="SMART" id="SM00965"/>
    </source>
</evidence>
<dbReference type="SMART" id="SM00965">
    <property type="entry name" value="STN"/>
    <property type="match status" value="1"/>
</dbReference>
<dbReference type="InterPro" id="IPR012910">
    <property type="entry name" value="Plug_dom"/>
</dbReference>
<dbReference type="Pfam" id="PF07715">
    <property type="entry name" value="Plug"/>
    <property type="match status" value="1"/>
</dbReference>
<evidence type="ECO:0000256" key="4">
    <source>
        <dbReference type="ARBA" id="ARBA00022692"/>
    </source>
</evidence>
<dbReference type="Gene3D" id="2.60.40.1120">
    <property type="entry name" value="Carboxypeptidase-like, regulatory domain"/>
    <property type="match status" value="1"/>
</dbReference>
<dbReference type="InterPro" id="IPR036942">
    <property type="entry name" value="Beta-barrel_TonB_sf"/>
</dbReference>
<dbReference type="InterPro" id="IPR037066">
    <property type="entry name" value="Plug_dom_sf"/>
</dbReference>
<dbReference type="Gene3D" id="2.40.170.20">
    <property type="entry name" value="TonB-dependent receptor, beta-barrel domain"/>
    <property type="match status" value="1"/>
</dbReference>
<proteinExistence type="inferred from homology"/>
<dbReference type="Gene3D" id="2.170.130.10">
    <property type="entry name" value="TonB-dependent receptor, plug domain"/>
    <property type="match status" value="1"/>
</dbReference>
<feature type="domain" description="Secretin/TonB short N-terminal" evidence="10">
    <location>
        <begin position="49"/>
        <end position="99"/>
    </location>
</feature>
<dbReference type="Pfam" id="PF13715">
    <property type="entry name" value="CarbopepD_reg_2"/>
    <property type="match status" value="1"/>
</dbReference>
<keyword evidence="3 8" id="KW-1134">Transmembrane beta strand</keyword>
<evidence type="ECO:0000256" key="6">
    <source>
        <dbReference type="ARBA" id="ARBA00023136"/>
    </source>
</evidence>
<feature type="chain" id="PRO_5047091073" evidence="9">
    <location>
        <begin position="18"/>
        <end position="1126"/>
    </location>
</feature>
<evidence type="ECO:0000256" key="5">
    <source>
        <dbReference type="ARBA" id="ARBA00022729"/>
    </source>
</evidence>
<keyword evidence="7 8" id="KW-0998">Cell outer membrane</keyword>
<dbReference type="InterPro" id="IPR023997">
    <property type="entry name" value="TonB-dep_OMP_SusC/RagA_CS"/>
</dbReference>
<gene>
    <name evidence="11" type="ORF">GGQ57_000666</name>
</gene>
<organism evidence="11 12">
    <name type="scientific">Parabacteroides faecis</name>
    <dbReference type="NCBI Taxonomy" id="1217282"/>
    <lineage>
        <taxon>Bacteria</taxon>
        <taxon>Pseudomonadati</taxon>
        <taxon>Bacteroidota</taxon>
        <taxon>Bacteroidia</taxon>
        <taxon>Bacteroidales</taxon>
        <taxon>Tannerellaceae</taxon>
        <taxon>Parabacteroides</taxon>
    </lineage>
</organism>
<comment type="subcellular location">
    <subcellularLocation>
        <location evidence="1 8">Cell outer membrane</location>
        <topology evidence="1 8">Multi-pass membrane protein</topology>
    </subcellularLocation>
</comment>
<dbReference type="SUPFAM" id="SSF49464">
    <property type="entry name" value="Carboxypeptidase regulatory domain-like"/>
    <property type="match status" value="1"/>
</dbReference>
<dbReference type="EMBL" id="JACHOC010000001">
    <property type="protein sequence ID" value="MBB4620792.1"/>
    <property type="molecule type" value="Genomic_DNA"/>
</dbReference>
<keyword evidence="12" id="KW-1185">Reference proteome</keyword>
<keyword evidence="2 8" id="KW-0813">Transport</keyword>
<keyword evidence="6 8" id="KW-0472">Membrane</keyword>
<comment type="caution">
    <text evidence="11">The sequence shown here is derived from an EMBL/GenBank/DDBJ whole genome shotgun (WGS) entry which is preliminary data.</text>
</comment>
<evidence type="ECO:0000256" key="3">
    <source>
        <dbReference type="ARBA" id="ARBA00022452"/>
    </source>
</evidence>
<dbReference type="InterPro" id="IPR011662">
    <property type="entry name" value="Secretin/TonB_short_N"/>
</dbReference>
<keyword evidence="5 9" id="KW-0732">Signal</keyword>
<comment type="similarity">
    <text evidence="8">Belongs to the TonB-dependent receptor family.</text>
</comment>
<keyword evidence="4 8" id="KW-0812">Transmembrane</keyword>
<evidence type="ECO:0000256" key="9">
    <source>
        <dbReference type="SAM" id="SignalP"/>
    </source>
</evidence>
<evidence type="ECO:0000313" key="12">
    <source>
        <dbReference type="Proteomes" id="UP000533637"/>
    </source>
</evidence>
<evidence type="ECO:0000256" key="8">
    <source>
        <dbReference type="PROSITE-ProRule" id="PRU01360"/>
    </source>
</evidence>
<evidence type="ECO:0000256" key="1">
    <source>
        <dbReference type="ARBA" id="ARBA00004571"/>
    </source>
</evidence>
<protein>
    <submittedName>
        <fullName evidence="11">TonB-linked SusC/RagA family outer membrane protein</fullName>
    </submittedName>
</protein>
<evidence type="ECO:0000256" key="2">
    <source>
        <dbReference type="ARBA" id="ARBA00022448"/>
    </source>
</evidence>
<accession>A0ABR6KH08</accession>
<dbReference type="InterPro" id="IPR039426">
    <property type="entry name" value="TonB-dep_rcpt-like"/>
</dbReference>
<sequence length="1126" mass="125782">MKITTLFLFVLIFCLHAENTNSQNVRVTVKQNNVKLGNVLSLIENQTDYLFIYDKYVNVNRKVSVNLNKKPLEEVLGHLFEGTDVKYTVDGSYIILSLKGESKDFSELIQQERKIGGVVTDGAGEPVIGANVSVKGLSIGTITDIDGNFTLEIPDNAVILVSYIGYVSQEIRPGSGNQLKIILREDTQALEEVVVVGYTSQKKELLTGSVATMKMNKELANTPTTGFGNILAGKLSGVSVGTPDGLPGQQPSISVRSKSSWNDQPVLYVIDGKISTQSDFNGLSANEIENVTVLKDAASTAVYGSRAAGGVILVTTKRGGYGQKVQINYSFSTGFDKRGKNVELTDGPQTARLYQRINPTSDPAGWAWTDEDIEFIKTINGGWGYDLLKSVWRDPNTTSHNIDVTGGTDKVKFFVGGSFTKQKGFLPNLDYKKYNMRMNISAKLSENLDIFAALYLNDNNSSSTTGASVGDIYGLYKWLLNWQPDYPVWTKGGLPIDIGWTANIAAQVRGDGGYVKTNYLKPVINANMTYKVPFIKGLSATAAFSKSYTQERSKTFLTRYKMYVTKKTGKHNFSIDDADIVGTTMSSQISKDYMQQDVKWSGDWQLNLQLNYNRTFKEDHNVRAALVFEKYETDGAGVSAGIESFPNYLTDQWWAASDDRSNSYVNRSTDFSDYMSGRQSWVGQLFYDYQGRYLASFSYRYDGSMNFSPDNRWGFFPSGSLGWIISKEPFFKVKGIDMLKLRGSVGLTGNDAVGGWQWLQSYVSGNSAYFGTSSSVNQGITYGVLPNESLTWEKSLNYNVGVDVNFLKNFNFSAEYYYVNTYDILGARSLAVPPTFSMELPSENYGEVHSKGVELTLGYENTFGDFNVFGSLVASYGNSNYVKYDDDKVTYNSEKRVGRSMTAVYGYVADRVIRTETELKQFKEEHPDYRFNGIEPQLGQIVYKDMDGPGGTPDGIVDKYDISILKKSNNPVVLGLTLGAEWKGLAVAATFNGNLKYYRWMKDLAGGTEWNRMWVNWYGDSWTPDNTNASLPKRLHAYDGSATYHDDSSFWLKRGDFLRLKNLNLSYTIPQKIYRSIGLDKVSVYFVGTNLFVLSGFNKNYYDPEMKEGFTFPIMKSYNFGVNVSF</sequence>
<dbReference type="NCBIfam" id="TIGR04056">
    <property type="entry name" value="OMP_RagA_SusC"/>
    <property type="match status" value="1"/>
</dbReference>
<dbReference type="PANTHER" id="PTHR30069:SF29">
    <property type="entry name" value="HEMOGLOBIN AND HEMOGLOBIN-HAPTOGLOBIN-BINDING PROTEIN 1-RELATED"/>
    <property type="match status" value="1"/>
</dbReference>
<feature type="signal peptide" evidence="9">
    <location>
        <begin position="1"/>
        <end position="17"/>
    </location>
</feature>
<dbReference type="SUPFAM" id="SSF56935">
    <property type="entry name" value="Porins"/>
    <property type="match status" value="1"/>
</dbReference>
<dbReference type="NCBIfam" id="TIGR04057">
    <property type="entry name" value="SusC_RagA_signa"/>
    <property type="match status" value="1"/>
</dbReference>
<name>A0ABR6KH08_9BACT</name>
<dbReference type="PANTHER" id="PTHR30069">
    <property type="entry name" value="TONB-DEPENDENT OUTER MEMBRANE RECEPTOR"/>
    <property type="match status" value="1"/>
</dbReference>
<dbReference type="InterPro" id="IPR023996">
    <property type="entry name" value="TonB-dep_OMP_SusC/RagA"/>
</dbReference>
<reference evidence="11 12" key="1">
    <citation type="submission" date="2020-08" db="EMBL/GenBank/DDBJ databases">
        <title>Genomic Encyclopedia of Type Strains, Phase IV (KMG-IV): sequencing the most valuable type-strain genomes for metagenomic binning, comparative biology and taxonomic classification.</title>
        <authorList>
            <person name="Goeker M."/>
        </authorList>
    </citation>
    <scope>NUCLEOTIDE SEQUENCE [LARGE SCALE GENOMIC DNA]</scope>
    <source>
        <strain evidence="11 12">DSM 102983</strain>
    </source>
</reference>